<organism evidence="3">
    <name type="scientific">Silene vulgaris</name>
    <name type="common">Bladder campion</name>
    <name type="synonym">Silene cucubalus</name>
    <dbReference type="NCBI Taxonomy" id="42043"/>
    <lineage>
        <taxon>Eukaryota</taxon>
        <taxon>Viridiplantae</taxon>
        <taxon>Streptophyta</taxon>
        <taxon>Embryophyta</taxon>
        <taxon>Tracheophyta</taxon>
        <taxon>Spermatophyta</taxon>
        <taxon>Magnoliopsida</taxon>
        <taxon>eudicotyledons</taxon>
        <taxon>Gunneridae</taxon>
        <taxon>Pentapetalae</taxon>
        <taxon>Caryophyllales</taxon>
        <taxon>Caryophyllaceae</taxon>
        <taxon>Sileneae</taxon>
        <taxon>Silene</taxon>
        <taxon>Silene subgen. Behenantha</taxon>
        <taxon>Silene sect. Behenantha</taxon>
    </lineage>
</organism>
<feature type="transmembrane region" description="Helical" evidence="2">
    <location>
        <begin position="6"/>
        <end position="28"/>
    </location>
</feature>
<gene>
    <name evidence="3" type="primary">orf462</name>
</gene>
<keyword evidence="2" id="KW-0472">Membrane</keyword>
<feature type="transmembrane region" description="Helical" evidence="2">
    <location>
        <begin position="131"/>
        <end position="148"/>
    </location>
</feature>
<dbReference type="AlphaFoldDB" id="A0A3G2BRY3"/>
<evidence type="ECO:0000256" key="2">
    <source>
        <dbReference type="SAM" id="Phobius"/>
    </source>
</evidence>
<sequence length="153" mass="16546">MNVPLIASIITVKTFFGGVGMATGIYFLNRFCSRMERFHDESLEMSQAAGAAGMGADISRTAYGSFKTTVPAVMTAPQKERMDGGSGANAASTLEQGTSTDAASPLEHYDILPFFDIPLENFFFSFTNPSLFMLLTLSLVLLLLYFVTKGKGE</sequence>
<accession>A0A3G2BRY3</accession>
<evidence type="ECO:0000256" key="1">
    <source>
        <dbReference type="SAM" id="MobiDB-lite"/>
    </source>
</evidence>
<proteinExistence type="predicted"/>
<keyword evidence="2" id="KW-1133">Transmembrane helix</keyword>
<feature type="region of interest" description="Disordered" evidence="1">
    <location>
        <begin position="77"/>
        <end position="97"/>
    </location>
</feature>
<name>A0A3G2BRY3_SILVU</name>
<reference evidence="3" key="1">
    <citation type="journal article" date="2018" name="bioRxiv">
        <title>Homologous recombination places the Cytochrome b gene under the control of two alternative promoters in the mitochondrial genome of Silene vulgaris.</title>
        <authorList>
            <person name="Storchova H."/>
            <person name="Stone J.D."/>
            <person name="Mueller K."/>
            <person name="Abeyawardana O."/>
            <person name="Kolouskova P."/>
            <person name="Walterova J."/>
            <person name="Pazoutova M."/>
            <person name="Sloan D.B."/>
        </authorList>
    </citation>
    <scope>NUCLEOTIDE SEQUENCE</scope>
    <source>
        <strain evidence="3">KRA</strain>
    </source>
</reference>
<dbReference type="EMBL" id="MH455602">
    <property type="protein sequence ID" value="AYM32735.1"/>
    <property type="molecule type" value="Genomic_DNA"/>
</dbReference>
<evidence type="ECO:0000313" key="3">
    <source>
        <dbReference type="EMBL" id="AYM32735.1"/>
    </source>
</evidence>
<geneLocation type="mitochondrion" evidence="3"/>
<keyword evidence="2" id="KW-0812">Transmembrane</keyword>
<protein>
    <submittedName>
        <fullName evidence="3">Uncharacterized protein</fullName>
    </submittedName>
</protein>
<keyword evidence="3" id="KW-0496">Mitochondrion</keyword>